<dbReference type="AlphaFoldDB" id="A0A941ATC8"/>
<keyword evidence="8" id="KW-1185">Reference proteome</keyword>
<proteinExistence type="inferred from homology"/>
<dbReference type="Gene3D" id="2.70.98.10">
    <property type="match status" value="1"/>
</dbReference>
<dbReference type="PANTHER" id="PTHR11122:SF13">
    <property type="entry name" value="GLUCOSE-6-PHOSPHATE 1-EPIMERASE"/>
    <property type="match status" value="1"/>
</dbReference>
<comment type="caution">
    <text evidence="7">The sequence shown here is derived from an EMBL/GenBank/DDBJ whole genome shotgun (WGS) entry which is preliminary data.</text>
</comment>
<dbReference type="GO" id="GO:0047938">
    <property type="term" value="F:glucose-6-phosphate 1-epimerase activity"/>
    <property type="evidence" value="ECO:0007669"/>
    <property type="project" value="UniProtKB-UniRule"/>
</dbReference>
<feature type="binding site" evidence="6">
    <location>
        <position position="79"/>
    </location>
    <ligand>
        <name>substrate</name>
    </ligand>
</feature>
<reference evidence="7" key="2">
    <citation type="submission" date="2021-03" db="EMBL/GenBank/DDBJ databases">
        <authorList>
            <person name="Cao W."/>
        </authorList>
    </citation>
    <scope>NUCLEOTIDE SEQUENCE</scope>
    <source>
        <strain evidence="7">110414</strain>
    </source>
</reference>
<evidence type="ECO:0000256" key="6">
    <source>
        <dbReference type="PIRSR" id="PIRSR016020-2"/>
    </source>
</evidence>
<gene>
    <name evidence="7" type="ORF">J5837_06115</name>
</gene>
<dbReference type="InterPro" id="IPR008183">
    <property type="entry name" value="Aldose_1/G6P_1-epimerase"/>
</dbReference>
<keyword evidence="3 4" id="KW-0413">Isomerase</keyword>
<dbReference type="InterPro" id="IPR011013">
    <property type="entry name" value="Gal_mutarotase_sf_dom"/>
</dbReference>
<dbReference type="GO" id="GO:0030246">
    <property type="term" value="F:carbohydrate binding"/>
    <property type="evidence" value="ECO:0007669"/>
    <property type="project" value="UniProtKB-UniRule"/>
</dbReference>
<feature type="active site" evidence="5">
    <location>
        <position position="147"/>
    </location>
</feature>
<dbReference type="PANTHER" id="PTHR11122">
    <property type="entry name" value="APOSPORY-ASSOCIATED PROTEIN C-RELATED"/>
    <property type="match status" value="1"/>
</dbReference>
<feature type="binding site" evidence="6">
    <location>
        <position position="84"/>
    </location>
    <ligand>
        <name>substrate</name>
    </ligand>
</feature>
<reference evidence="7" key="1">
    <citation type="journal article" date="2016" name="Int. J. Syst. Evol. Microbiol.">
        <title>Pseudoxanthomonas helianthi sp. nov., isolated from roots of Jerusalem artichoke (Helianthus tuberosus).</title>
        <authorList>
            <person name="Kittiwongwattana C."/>
            <person name="Thawai C."/>
        </authorList>
    </citation>
    <scope>NUCLEOTIDE SEQUENCE</scope>
    <source>
        <strain evidence="7">110414</strain>
    </source>
</reference>
<evidence type="ECO:0000256" key="2">
    <source>
        <dbReference type="ARBA" id="ARBA00005866"/>
    </source>
</evidence>
<dbReference type="EMBL" id="JAGKTC010000001">
    <property type="protein sequence ID" value="MBP3984000.1"/>
    <property type="molecule type" value="Genomic_DNA"/>
</dbReference>
<dbReference type="PIRSF" id="PIRSF016020">
    <property type="entry name" value="PHexose_mutarotase"/>
    <property type="match status" value="1"/>
</dbReference>
<dbReference type="Proteomes" id="UP000673447">
    <property type="component" value="Unassembled WGS sequence"/>
</dbReference>
<accession>A0A941ATC8</accession>
<dbReference type="Pfam" id="PF01263">
    <property type="entry name" value="Aldose_epim"/>
    <property type="match status" value="1"/>
</dbReference>
<comment type="catalytic activity">
    <reaction evidence="1">
        <text>alpha-D-glucose 6-phosphate = beta-D-glucose 6-phosphate</text>
        <dbReference type="Rhea" id="RHEA:16249"/>
        <dbReference type="ChEBI" id="CHEBI:58225"/>
        <dbReference type="ChEBI" id="CHEBI:58247"/>
        <dbReference type="EC" id="5.1.3.15"/>
    </reaction>
</comment>
<name>A0A941ATC8_9GAMM</name>
<organism evidence="7 8">
    <name type="scientific">Pseudoxanthomonas helianthi</name>
    <dbReference type="NCBI Taxonomy" id="1453541"/>
    <lineage>
        <taxon>Bacteria</taxon>
        <taxon>Pseudomonadati</taxon>
        <taxon>Pseudomonadota</taxon>
        <taxon>Gammaproteobacteria</taxon>
        <taxon>Lysobacterales</taxon>
        <taxon>Lysobacteraceae</taxon>
        <taxon>Pseudoxanthomonas</taxon>
    </lineage>
</organism>
<dbReference type="CDD" id="cd09020">
    <property type="entry name" value="D-hex-6-P-epi_like"/>
    <property type="match status" value="1"/>
</dbReference>
<protein>
    <recommendedName>
        <fullName evidence="4">Putative glucose-6-phosphate 1-epimerase</fullName>
        <ecNumber evidence="4">5.1.3.15</ecNumber>
    </recommendedName>
</protein>
<feature type="binding site" evidence="6">
    <location>
        <position position="58"/>
    </location>
    <ligand>
        <name>substrate</name>
    </ligand>
</feature>
<evidence type="ECO:0000256" key="1">
    <source>
        <dbReference type="ARBA" id="ARBA00001096"/>
    </source>
</evidence>
<evidence type="ECO:0000256" key="5">
    <source>
        <dbReference type="PIRSR" id="PIRSR016020-1"/>
    </source>
</evidence>
<feature type="active site" evidence="5">
    <location>
        <position position="254"/>
    </location>
</feature>
<dbReference type="RefSeq" id="WP_210535802.1">
    <property type="nucleotide sequence ID" value="NZ_JAGKTC010000001.1"/>
</dbReference>
<evidence type="ECO:0000256" key="4">
    <source>
        <dbReference type="PIRNR" id="PIRNR016020"/>
    </source>
</evidence>
<dbReference type="InterPro" id="IPR025532">
    <property type="entry name" value="G6P_1-epimerase"/>
</dbReference>
<evidence type="ECO:0000256" key="3">
    <source>
        <dbReference type="ARBA" id="ARBA00023235"/>
    </source>
</evidence>
<dbReference type="EC" id="5.1.3.15" evidence="4"/>
<dbReference type="SUPFAM" id="SSF74650">
    <property type="entry name" value="Galactose mutarotase-like"/>
    <property type="match status" value="1"/>
</dbReference>
<dbReference type="GO" id="GO:0005975">
    <property type="term" value="P:carbohydrate metabolic process"/>
    <property type="evidence" value="ECO:0007669"/>
    <property type="project" value="InterPro"/>
</dbReference>
<comment type="similarity">
    <text evidence="2 4">Belongs to the glucose-6-phosphate 1-epimerase family.</text>
</comment>
<dbReference type="InterPro" id="IPR014718">
    <property type="entry name" value="GH-type_carb-bd"/>
</dbReference>
<sequence length="283" mass="30701">MKRSEAELHGVPVLWLENAHCRAALSLHGGQLLSFAPHGETDWLWLSPTSKRPPGAVRGGVPVCWPYFGREGQPADAPQHGFARTSTWSLDELHEDGDDIVVELSLPANDASPLRLQQTLRLGRSLQQSLSTTNAGGRTVPFTQALHTYFRVGDALRATLHGVAGLRYADKYDGAEHLQSGDWNLADPRDPGRSDRIYRDAHGEFVLEDPALGRRLRIRSAGSRSLVVWNPGETGVVALGDVPTSEWRGFVCVEVANAGADIVELAPGACHILVQTVTAAPFI</sequence>
<evidence type="ECO:0000313" key="7">
    <source>
        <dbReference type="EMBL" id="MBP3984000.1"/>
    </source>
</evidence>
<evidence type="ECO:0000313" key="8">
    <source>
        <dbReference type="Proteomes" id="UP000673447"/>
    </source>
</evidence>